<dbReference type="AlphaFoldDB" id="A0A1I0PL93"/>
<organism evidence="1 2">
    <name type="scientific">Chryseobacterium wanjuense</name>
    <dbReference type="NCBI Taxonomy" id="356305"/>
    <lineage>
        <taxon>Bacteria</taxon>
        <taxon>Pseudomonadati</taxon>
        <taxon>Bacteroidota</taxon>
        <taxon>Flavobacteriia</taxon>
        <taxon>Flavobacteriales</taxon>
        <taxon>Weeksellaceae</taxon>
        <taxon>Chryseobacterium group</taxon>
        <taxon>Chryseobacterium</taxon>
    </lineage>
</organism>
<dbReference type="Gene3D" id="3.40.50.720">
    <property type="entry name" value="NAD(P)-binding Rossmann-like Domain"/>
    <property type="match status" value="1"/>
</dbReference>
<proteinExistence type="predicted"/>
<gene>
    <name evidence="1" type="ORF">SAMN05421841_1286</name>
</gene>
<name>A0A1I0PL93_9FLAO</name>
<sequence>MKVIIYNINQEDKKLLALANRKKHKITIITSPLDETTVYFADSKDVVILTDHISPEIIELLSSLNIKYLLFDSDELSPAETSLIKNKGFTFIQIKNSDQKPKAFQIIDILDEWEKSDKDHSERK</sequence>
<evidence type="ECO:0000313" key="2">
    <source>
        <dbReference type="Proteomes" id="UP000199469"/>
    </source>
</evidence>
<dbReference type="EMBL" id="FOIU01000001">
    <property type="protein sequence ID" value="SEW15152.1"/>
    <property type="molecule type" value="Genomic_DNA"/>
</dbReference>
<accession>A0A1I0PL93</accession>
<evidence type="ECO:0008006" key="3">
    <source>
        <dbReference type="Google" id="ProtNLM"/>
    </source>
</evidence>
<reference evidence="2" key="1">
    <citation type="submission" date="2016-10" db="EMBL/GenBank/DDBJ databases">
        <authorList>
            <person name="Varghese N."/>
            <person name="Submissions S."/>
        </authorList>
    </citation>
    <scope>NUCLEOTIDE SEQUENCE [LARGE SCALE GENOMIC DNA]</scope>
    <source>
        <strain evidence="2">DSM 17724</strain>
    </source>
</reference>
<dbReference type="OrthoDB" id="1522997at2"/>
<dbReference type="STRING" id="356305.SAMN05421841_1286"/>
<dbReference type="Proteomes" id="UP000199469">
    <property type="component" value="Unassembled WGS sequence"/>
</dbReference>
<dbReference type="RefSeq" id="WP_089791177.1">
    <property type="nucleotide sequence ID" value="NZ_FOIU01000001.1"/>
</dbReference>
<protein>
    <recommendedName>
        <fullName evidence="3">D-lactate dehydrogenase</fullName>
    </recommendedName>
</protein>
<keyword evidence="2" id="KW-1185">Reference proteome</keyword>
<evidence type="ECO:0000313" key="1">
    <source>
        <dbReference type="EMBL" id="SEW15152.1"/>
    </source>
</evidence>